<evidence type="ECO:0000256" key="1">
    <source>
        <dbReference type="ARBA" id="ARBA00022475"/>
    </source>
</evidence>
<protein>
    <submittedName>
        <fullName evidence="8">LapA family protein</fullName>
    </submittedName>
</protein>
<dbReference type="InterPro" id="IPR010445">
    <property type="entry name" value="LapA_dom"/>
</dbReference>
<evidence type="ECO:0000256" key="4">
    <source>
        <dbReference type="ARBA" id="ARBA00023136"/>
    </source>
</evidence>
<dbReference type="PANTHER" id="PTHR41335">
    <property type="entry name" value="MEMBRANE PROTEIN-RELATED"/>
    <property type="match status" value="1"/>
</dbReference>
<evidence type="ECO:0000313" key="9">
    <source>
        <dbReference type="Proteomes" id="UP001222800"/>
    </source>
</evidence>
<feature type="coiled-coil region" evidence="5">
    <location>
        <begin position="62"/>
        <end position="103"/>
    </location>
</feature>
<keyword evidence="9" id="KW-1185">Reference proteome</keyword>
<evidence type="ECO:0000256" key="6">
    <source>
        <dbReference type="SAM" id="Phobius"/>
    </source>
</evidence>
<evidence type="ECO:0000256" key="5">
    <source>
        <dbReference type="SAM" id="Coils"/>
    </source>
</evidence>
<organism evidence="8 9">
    <name type="scientific">Tepidibacter hydrothermalis</name>
    <dbReference type="NCBI Taxonomy" id="3036126"/>
    <lineage>
        <taxon>Bacteria</taxon>
        <taxon>Bacillati</taxon>
        <taxon>Bacillota</taxon>
        <taxon>Clostridia</taxon>
        <taxon>Peptostreptococcales</taxon>
        <taxon>Peptostreptococcaceae</taxon>
        <taxon>Tepidibacter</taxon>
    </lineage>
</organism>
<keyword evidence="3 6" id="KW-1133">Transmembrane helix</keyword>
<keyword evidence="2 6" id="KW-0812">Transmembrane</keyword>
<dbReference type="Proteomes" id="UP001222800">
    <property type="component" value="Chromosome"/>
</dbReference>
<reference evidence="8 9" key="1">
    <citation type="submission" date="2023-03" db="EMBL/GenBank/DDBJ databases">
        <title>Complete genome sequence of Tepidibacter sp. SWIR-1, isolated from a deep-sea hydrothermal vent.</title>
        <authorList>
            <person name="Li X."/>
        </authorList>
    </citation>
    <scope>NUCLEOTIDE SEQUENCE [LARGE SCALE GENOMIC DNA]</scope>
    <source>
        <strain evidence="8 9">SWIR-1</strain>
    </source>
</reference>
<dbReference type="PANTHER" id="PTHR41335:SF1">
    <property type="entry name" value="MEMBRANE PROTEIN"/>
    <property type="match status" value="1"/>
</dbReference>
<keyword evidence="4 6" id="KW-0472">Membrane</keyword>
<dbReference type="EMBL" id="CP120733">
    <property type="protein sequence ID" value="WFD08878.1"/>
    <property type="molecule type" value="Genomic_DNA"/>
</dbReference>
<feature type="transmembrane region" description="Helical" evidence="6">
    <location>
        <begin position="39"/>
        <end position="60"/>
    </location>
</feature>
<evidence type="ECO:0000256" key="2">
    <source>
        <dbReference type="ARBA" id="ARBA00022692"/>
    </source>
</evidence>
<keyword evidence="1" id="KW-1003">Cell membrane</keyword>
<evidence type="ECO:0000259" key="7">
    <source>
        <dbReference type="Pfam" id="PF06305"/>
    </source>
</evidence>
<proteinExistence type="predicted"/>
<name>A0ABY8EDQ7_9FIRM</name>
<keyword evidence="5" id="KW-0175">Coiled coil</keyword>
<evidence type="ECO:0000256" key="3">
    <source>
        <dbReference type="ARBA" id="ARBA00022989"/>
    </source>
</evidence>
<dbReference type="Pfam" id="PF06305">
    <property type="entry name" value="LapA_dom"/>
    <property type="match status" value="1"/>
</dbReference>
<dbReference type="RefSeq" id="WP_277730795.1">
    <property type="nucleotide sequence ID" value="NZ_CP120733.1"/>
</dbReference>
<feature type="transmembrane region" description="Helical" evidence="6">
    <location>
        <begin position="7"/>
        <end position="33"/>
    </location>
</feature>
<sequence length="114" mass="12845">MQFGFIISLIFAILVAVFAIQNSGIVAISFLFAKFNISQALVILISAALGAVIVMLLGFIKQIKLKLKIKEQSKKIKSLEEENKLFNNKIEEFKNSLDEKKIDSLEENKIDINE</sequence>
<feature type="domain" description="Lipopolysaccharide assembly protein A" evidence="7">
    <location>
        <begin position="21"/>
        <end position="83"/>
    </location>
</feature>
<accession>A0ABY8EDQ7</accession>
<evidence type="ECO:0000313" key="8">
    <source>
        <dbReference type="EMBL" id="WFD08878.1"/>
    </source>
</evidence>
<gene>
    <name evidence="8" type="ORF">P4S50_10795</name>
</gene>